<organism evidence="3 4">
    <name type="scientific">Juglans regia</name>
    <name type="common">English walnut</name>
    <dbReference type="NCBI Taxonomy" id="51240"/>
    <lineage>
        <taxon>Eukaryota</taxon>
        <taxon>Viridiplantae</taxon>
        <taxon>Streptophyta</taxon>
        <taxon>Embryophyta</taxon>
        <taxon>Tracheophyta</taxon>
        <taxon>Spermatophyta</taxon>
        <taxon>Magnoliopsida</taxon>
        <taxon>eudicotyledons</taxon>
        <taxon>Gunneridae</taxon>
        <taxon>Pentapetalae</taxon>
        <taxon>rosids</taxon>
        <taxon>fabids</taxon>
        <taxon>Fagales</taxon>
        <taxon>Juglandaceae</taxon>
        <taxon>Juglans</taxon>
    </lineage>
</organism>
<accession>A0A833X5G6</accession>
<dbReference type="Proteomes" id="UP000619265">
    <property type="component" value="Unassembled WGS sequence"/>
</dbReference>
<feature type="region of interest" description="Disordered" evidence="1">
    <location>
        <begin position="162"/>
        <end position="184"/>
    </location>
</feature>
<evidence type="ECO:0000256" key="1">
    <source>
        <dbReference type="SAM" id="MobiDB-lite"/>
    </source>
</evidence>
<proteinExistence type="predicted"/>
<dbReference type="Pfam" id="PF13961">
    <property type="entry name" value="DUF4219"/>
    <property type="match status" value="1"/>
</dbReference>
<reference evidence="3" key="2">
    <citation type="submission" date="2020-03" db="EMBL/GenBank/DDBJ databases">
        <title>Walnut 2.0.</title>
        <authorList>
            <person name="Marrano A."/>
            <person name="Britton M."/>
            <person name="Zimin A.V."/>
            <person name="Zaini P.A."/>
            <person name="Workman R."/>
            <person name="Puiu D."/>
            <person name="Bianco L."/>
            <person name="Allen B.J."/>
            <person name="Troggio M."/>
            <person name="Leslie C.A."/>
            <person name="Timp W."/>
            <person name="Dendekar A."/>
            <person name="Salzberg S.L."/>
            <person name="Neale D.B."/>
        </authorList>
    </citation>
    <scope>NUCLEOTIDE SEQUENCE</scope>
    <source>
        <tissue evidence="3">Leaves</tissue>
    </source>
</reference>
<dbReference type="AlphaFoldDB" id="A0A833X5G6"/>
<comment type="caution">
    <text evidence="3">The sequence shown here is derived from an EMBL/GenBank/DDBJ whole genome shotgun (WGS) entry which is preliminary data.</text>
</comment>
<dbReference type="InterPro" id="IPR025314">
    <property type="entry name" value="DUF4219"/>
</dbReference>
<feature type="non-terminal residue" evidence="3">
    <location>
        <position position="1"/>
    </location>
</feature>
<feature type="region of interest" description="Disordered" evidence="1">
    <location>
        <begin position="112"/>
        <end position="147"/>
    </location>
</feature>
<dbReference type="SUPFAM" id="SSF48403">
    <property type="entry name" value="Ankyrin repeat"/>
    <property type="match status" value="1"/>
</dbReference>
<dbReference type="Gene3D" id="1.25.40.20">
    <property type="entry name" value="Ankyrin repeat-containing domain"/>
    <property type="match status" value="1"/>
</dbReference>
<sequence length="613" mass="68851">METNTFSLELLTNDNYADWSVKMKNNLLAQGLWDIVETCSKPPKPDDDVVEFKTWKKMNAAALHAIQSSCGMDILSRISKISSAKIAWETLAEMFMEMRLVLYNTVEQGHSCSSDTLDSGQDMPTGTGANQKVESGNSSSAHKSGNMETNTLPLELPIGTGANQRVEGGNFSDNQGRSNSSNILDNGQNMIIQIEDDNSIIDKGNFSSSSSPGSLREDDYTPLVEAVQRGNWNATIDFLKDHPAALTARIFISGGTILHAAVEAEQEYIVEELVNMISEHNNLAIQDHGGQTALHRTTIGGNQGMAECLITQNRSLVSIRDNKNKLPVAMAMGWGHKKLARYLYSQTPFQDLEADQGLQGATLLINSINTRDLDMALELMERCPSLAFAMSRLNLYPLEVLAYNSTDAFELSGNYEMVFWKQWIYHHCIHISLDRAADHEFRSNIQNHGQEKNIGSVRADLWRQLASSLSNLLGFKRLYGMKLVRAQFQRLLTLMCQESQRNQFDIKILSRAMFGAIKRGNFEFVYNIVKANSDLLRMSDVANRSIFHCAVLHRQHRIFSLIYNFKKKNAQLLRIDKSGNVILHMAGMLTENTAIDHIRGAALQMQREVQWFQ</sequence>
<dbReference type="InterPro" id="IPR002110">
    <property type="entry name" value="Ankyrin_rpt"/>
</dbReference>
<dbReference type="PANTHER" id="PTHR24177">
    <property type="entry name" value="CASKIN"/>
    <property type="match status" value="1"/>
</dbReference>
<name>A0A833X5G6_JUGRE</name>
<feature type="compositionally biased region" description="Polar residues" evidence="1">
    <location>
        <begin position="171"/>
        <end position="184"/>
    </location>
</feature>
<feature type="domain" description="DUF4219" evidence="2">
    <location>
        <begin position="11"/>
        <end position="37"/>
    </location>
</feature>
<dbReference type="InterPro" id="IPR036770">
    <property type="entry name" value="Ankyrin_rpt-contain_sf"/>
</dbReference>
<dbReference type="Gramene" id="Jr_Scaffold_7_00010_p1">
    <property type="protein sequence ID" value="cds.Jr_Scaffold_7_00010_p1"/>
    <property type="gene ID" value="Jr_Scaffold_7_00010"/>
</dbReference>
<protein>
    <recommendedName>
        <fullName evidence="2">DUF4219 domain-containing protein</fullName>
    </recommendedName>
</protein>
<evidence type="ECO:0000259" key="2">
    <source>
        <dbReference type="Pfam" id="PF13961"/>
    </source>
</evidence>
<dbReference type="SMART" id="SM00248">
    <property type="entry name" value="ANK"/>
    <property type="match status" value="6"/>
</dbReference>
<evidence type="ECO:0000313" key="3">
    <source>
        <dbReference type="EMBL" id="KAF5442120.1"/>
    </source>
</evidence>
<dbReference type="PANTHER" id="PTHR24177:SF329">
    <property type="entry name" value="ANKYRIN REPEAT PROTEIN"/>
    <property type="match status" value="1"/>
</dbReference>
<dbReference type="EMBL" id="LIHL02000023">
    <property type="protein sequence ID" value="KAF5442120.1"/>
    <property type="molecule type" value="Genomic_DNA"/>
</dbReference>
<evidence type="ECO:0000313" key="4">
    <source>
        <dbReference type="Proteomes" id="UP000619265"/>
    </source>
</evidence>
<reference evidence="3" key="1">
    <citation type="submission" date="2015-10" db="EMBL/GenBank/DDBJ databases">
        <authorList>
            <person name="Martinez-Garcia P.J."/>
            <person name="Crepeau M.W."/>
            <person name="Puiu D."/>
            <person name="Gonzalez-Ibeas D."/>
            <person name="Whalen J."/>
            <person name="Stevens K."/>
            <person name="Paul R."/>
            <person name="Butterfield T."/>
            <person name="Britton M."/>
            <person name="Reagan R."/>
            <person name="Chakraborty S."/>
            <person name="Walawage S.L."/>
            <person name="Vasquez-Gross H.A."/>
            <person name="Cardeno C."/>
            <person name="Famula R."/>
            <person name="Pratt K."/>
            <person name="Kuruganti S."/>
            <person name="Aradhya M.K."/>
            <person name="Leslie C.A."/>
            <person name="Dandekar A.M."/>
            <person name="Salzberg S.L."/>
            <person name="Wegrzyn J.L."/>
            <person name="Langley C.H."/>
            <person name="Neale D.B."/>
        </authorList>
    </citation>
    <scope>NUCLEOTIDE SEQUENCE</scope>
    <source>
        <tissue evidence="3">Leaves</tissue>
    </source>
</reference>
<gene>
    <name evidence="3" type="ORF">F2P56_037168</name>
</gene>